<keyword evidence="1" id="KW-0472">Membrane</keyword>
<evidence type="ECO:0000313" key="2">
    <source>
        <dbReference type="EMBL" id="TXC85906.1"/>
    </source>
</evidence>
<accession>A0A5C6VMZ0</accession>
<evidence type="ECO:0008006" key="4">
    <source>
        <dbReference type="Google" id="ProtNLM"/>
    </source>
</evidence>
<keyword evidence="3" id="KW-1185">Reference proteome</keyword>
<dbReference type="OrthoDB" id="2911325at2"/>
<comment type="caution">
    <text evidence="2">The sequence shown here is derived from an EMBL/GenBank/DDBJ whole genome shotgun (WGS) entry which is preliminary data.</text>
</comment>
<protein>
    <recommendedName>
        <fullName evidence="4">DUF2178 domain-containing protein</fullName>
    </recommendedName>
</protein>
<dbReference type="EMBL" id="VOQF01000014">
    <property type="protein sequence ID" value="TXC85906.1"/>
    <property type="molecule type" value="Genomic_DNA"/>
</dbReference>
<dbReference type="RefSeq" id="WP_146950222.1">
    <property type="nucleotide sequence ID" value="NZ_VOQF01000014.1"/>
</dbReference>
<keyword evidence="1" id="KW-1133">Transmembrane helix</keyword>
<keyword evidence="1" id="KW-0812">Transmembrane</keyword>
<name>A0A5C6VMZ0_9BACI</name>
<evidence type="ECO:0000256" key="1">
    <source>
        <dbReference type="SAM" id="Phobius"/>
    </source>
</evidence>
<evidence type="ECO:0000313" key="3">
    <source>
        <dbReference type="Proteomes" id="UP000321363"/>
    </source>
</evidence>
<proteinExistence type="predicted"/>
<organism evidence="2 3">
    <name type="scientific">Metabacillus litoralis</name>
    <dbReference type="NCBI Taxonomy" id="152268"/>
    <lineage>
        <taxon>Bacteria</taxon>
        <taxon>Bacillati</taxon>
        <taxon>Bacillota</taxon>
        <taxon>Bacilli</taxon>
        <taxon>Bacillales</taxon>
        <taxon>Bacillaceae</taxon>
        <taxon>Metabacillus</taxon>
    </lineage>
</organism>
<gene>
    <name evidence="2" type="ORF">FS935_18940</name>
</gene>
<feature type="transmembrane region" description="Helical" evidence="1">
    <location>
        <begin position="72"/>
        <end position="90"/>
    </location>
</feature>
<reference evidence="2 3" key="1">
    <citation type="journal article" date="2005" name="Int. J. Syst. Evol. Microbiol.">
        <title>Bacillus litoralis sp. nov., isolated from a tidal flat of the Yellow Sea in Korea.</title>
        <authorList>
            <person name="Yoon J.H."/>
            <person name="Oh T.K."/>
        </authorList>
    </citation>
    <scope>NUCLEOTIDE SEQUENCE [LARGE SCALE GENOMIC DNA]</scope>
    <source>
        <strain evidence="2 3">SW-211</strain>
    </source>
</reference>
<dbReference type="AlphaFoldDB" id="A0A5C6VMZ0"/>
<dbReference type="Proteomes" id="UP000321363">
    <property type="component" value="Unassembled WGS sequence"/>
</dbReference>
<sequence>MLIFLLAGAILLLMFSTKRIRSIEKVKPTTGPKEMLQILRSLFWGLLVLMLFFLIPMIIWKLSGGSNNWDGVYIIFASAIGTIVLFFSYYSRLKAKHLR</sequence>
<feature type="transmembrane region" description="Helical" evidence="1">
    <location>
        <begin position="38"/>
        <end position="60"/>
    </location>
</feature>